<organism evidence="1 2">
    <name type="scientific">Tetradesmus obliquus</name>
    <name type="common">Green alga</name>
    <name type="synonym">Acutodesmus obliquus</name>
    <dbReference type="NCBI Taxonomy" id="3088"/>
    <lineage>
        <taxon>Eukaryota</taxon>
        <taxon>Viridiplantae</taxon>
        <taxon>Chlorophyta</taxon>
        <taxon>core chlorophytes</taxon>
        <taxon>Chlorophyceae</taxon>
        <taxon>CS clade</taxon>
        <taxon>Sphaeropleales</taxon>
        <taxon>Scenedesmaceae</taxon>
        <taxon>Tetradesmus</taxon>
    </lineage>
</organism>
<gene>
    <name evidence="1" type="ORF">OEZ85_010688</name>
</gene>
<reference evidence="1 2" key="1">
    <citation type="submission" date="2023-05" db="EMBL/GenBank/DDBJ databases">
        <title>A 100% complete, gapless, phased diploid assembly of the Scenedesmus obliquus UTEX 3031 genome.</title>
        <authorList>
            <person name="Biondi T.C."/>
            <person name="Hanschen E.R."/>
            <person name="Kwon T."/>
            <person name="Eng W."/>
            <person name="Kruse C.P.S."/>
            <person name="Koehler S.I."/>
            <person name="Kunde Y."/>
            <person name="Gleasner C.D."/>
            <person name="You Mak K.T."/>
            <person name="Polle J."/>
            <person name="Hovde B.T."/>
            <person name="Starkenburg S.R."/>
        </authorList>
    </citation>
    <scope>NUCLEOTIDE SEQUENCE [LARGE SCALE GENOMIC DNA]</scope>
    <source>
        <strain evidence="1 2">DOE0152z</strain>
    </source>
</reference>
<evidence type="ECO:0000313" key="2">
    <source>
        <dbReference type="Proteomes" id="UP001244341"/>
    </source>
</evidence>
<accession>A0ABY8TN07</accession>
<sequence>MDVDVAKILGNKRGKADGPDDAHMDLLLSIKQGVTVLTEQQQQLTEQQRATNQRLDSINKNFEALANSQVALQRQSDALSHDVQKVREEIGAIKQQGSVIHNARSNTWRFFMVPKIAPQQTEQGSGAGSSSSSNRAAPYWQRAMLGSQALDRAVREVLQTVYPGIPLPQAIFSNAISFPYSKQAVAADSSKESYQMLVVTLTDSALRGALFSVAKQLKEVYKITFTTEWTREEKEARRRIEASPAFQRALKQASNRGLKPYWDFGTCTFGRRTADSTVWSVDYLNKLVDVGREELPDVFPGFQTFSGLPRVNRSERGAGKGQGMLALVKQKWAQRCSVVKRSEYVMWLRVDCPGRVSLFIACVYFPPLVSVEWQQLGAEAWQAAYSDLQADIAAYQALAECW</sequence>
<evidence type="ECO:0000313" key="1">
    <source>
        <dbReference type="EMBL" id="WIA10499.1"/>
    </source>
</evidence>
<dbReference type="Proteomes" id="UP001244341">
    <property type="component" value="Chromosome 2b"/>
</dbReference>
<name>A0ABY8TN07_TETOB</name>
<keyword evidence="2" id="KW-1185">Reference proteome</keyword>
<dbReference type="EMBL" id="CP126209">
    <property type="protein sequence ID" value="WIA10499.1"/>
    <property type="molecule type" value="Genomic_DNA"/>
</dbReference>
<proteinExistence type="predicted"/>
<protein>
    <submittedName>
        <fullName evidence="1">Uncharacterized protein</fullName>
    </submittedName>
</protein>